<reference evidence="11" key="1">
    <citation type="journal article" date="2019" name="Int. J. Syst. Evol. Microbiol.">
        <title>The Global Catalogue of Microorganisms (GCM) 10K type strain sequencing project: providing services to taxonomists for standard genome sequencing and annotation.</title>
        <authorList>
            <consortium name="The Broad Institute Genomics Platform"/>
            <consortium name="The Broad Institute Genome Sequencing Center for Infectious Disease"/>
            <person name="Wu L."/>
            <person name="Ma J."/>
        </authorList>
    </citation>
    <scope>NUCLEOTIDE SEQUENCE [LARGE SCALE GENOMIC DNA]</scope>
    <source>
        <strain evidence="11">JCM 17927</strain>
    </source>
</reference>
<feature type="transmembrane region" description="Helical" evidence="7">
    <location>
        <begin position="74"/>
        <end position="97"/>
    </location>
</feature>
<dbReference type="InterPro" id="IPR027417">
    <property type="entry name" value="P-loop_NTPase"/>
</dbReference>
<name>A0ABP8MQC4_9BACT</name>
<dbReference type="GO" id="GO:0005524">
    <property type="term" value="F:ATP binding"/>
    <property type="evidence" value="ECO:0007669"/>
    <property type="project" value="UniProtKB-KW"/>
</dbReference>
<dbReference type="InterPro" id="IPR003593">
    <property type="entry name" value="AAA+_ATPase"/>
</dbReference>
<dbReference type="InterPro" id="IPR039421">
    <property type="entry name" value="Type_1_exporter"/>
</dbReference>
<feature type="transmembrane region" description="Helical" evidence="7">
    <location>
        <begin position="179"/>
        <end position="197"/>
    </location>
</feature>
<dbReference type="InterPro" id="IPR003439">
    <property type="entry name" value="ABC_transporter-like_ATP-bd"/>
</dbReference>
<feature type="transmembrane region" description="Helical" evidence="7">
    <location>
        <begin position="146"/>
        <end position="173"/>
    </location>
</feature>
<comment type="caution">
    <text evidence="10">The sequence shown here is derived from an EMBL/GenBank/DDBJ whole genome shotgun (WGS) entry which is preliminary data.</text>
</comment>
<evidence type="ECO:0000313" key="10">
    <source>
        <dbReference type="EMBL" id="GAA4452746.1"/>
    </source>
</evidence>
<keyword evidence="6 7" id="KW-0472">Membrane</keyword>
<dbReference type="SMART" id="SM00382">
    <property type="entry name" value="AAA"/>
    <property type="match status" value="1"/>
</dbReference>
<dbReference type="RefSeq" id="WP_345242460.1">
    <property type="nucleotide sequence ID" value="NZ_BAABHD010000022.1"/>
</dbReference>
<dbReference type="Gene3D" id="3.40.50.300">
    <property type="entry name" value="P-loop containing nucleotide triphosphate hydrolases"/>
    <property type="match status" value="1"/>
</dbReference>
<accession>A0ABP8MQC4</accession>
<feature type="transmembrane region" description="Helical" evidence="7">
    <location>
        <begin position="266"/>
        <end position="284"/>
    </location>
</feature>
<feature type="transmembrane region" description="Helical" evidence="7">
    <location>
        <begin position="296"/>
        <end position="323"/>
    </location>
</feature>
<dbReference type="SUPFAM" id="SSF52540">
    <property type="entry name" value="P-loop containing nucleoside triphosphate hydrolases"/>
    <property type="match status" value="1"/>
</dbReference>
<protein>
    <submittedName>
        <fullName evidence="10">ABC transporter ATP-binding protein</fullName>
    </submittedName>
</protein>
<proteinExistence type="predicted"/>
<evidence type="ECO:0000256" key="4">
    <source>
        <dbReference type="ARBA" id="ARBA00022840"/>
    </source>
</evidence>
<evidence type="ECO:0000256" key="3">
    <source>
        <dbReference type="ARBA" id="ARBA00022741"/>
    </source>
</evidence>
<keyword evidence="2 7" id="KW-0812">Transmembrane</keyword>
<dbReference type="EMBL" id="BAABHD010000022">
    <property type="protein sequence ID" value="GAA4452746.1"/>
    <property type="molecule type" value="Genomic_DNA"/>
</dbReference>
<dbReference type="SUPFAM" id="SSF90123">
    <property type="entry name" value="ABC transporter transmembrane region"/>
    <property type="match status" value="1"/>
</dbReference>
<dbReference type="PANTHER" id="PTHR43394">
    <property type="entry name" value="ATP-DEPENDENT PERMEASE MDL1, MITOCHONDRIAL"/>
    <property type="match status" value="1"/>
</dbReference>
<dbReference type="InterPro" id="IPR036640">
    <property type="entry name" value="ABC1_TM_sf"/>
</dbReference>
<keyword evidence="5 7" id="KW-1133">Transmembrane helix</keyword>
<feature type="domain" description="ABC transporter" evidence="8">
    <location>
        <begin position="356"/>
        <end position="593"/>
    </location>
</feature>
<organism evidence="10 11">
    <name type="scientific">Nibrella saemangeumensis</name>
    <dbReference type="NCBI Taxonomy" id="1084526"/>
    <lineage>
        <taxon>Bacteria</taxon>
        <taxon>Pseudomonadati</taxon>
        <taxon>Bacteroidota</taxon>
        <taxon>Cytophagia</taxon>
        <taxon>Cytophagales</taxon>
        <taxon>Spirosomataceae</taxon>
        <taxon>Nibrella</taxon>
    </lineage>
</organism>
<comment type="subcellular location">
    <subcellularLocation>
        <location evidence="1">Cell membrane</location>
        <topology evidence="1">Multi-pass membrane protein</topology>
    </subcellularLocation>
</comment>
<evidence type="ECO:0000313" key="11">
    <source>
        <dbReference type="Proteomes" id="UP001501175"/>
    </source>
</evidence>
<evidence type="ECO:0000256" key="6">
    <source>
        <dbReference type="ARBA" id="ARBA00023136"/>
    </source>
</evidence>
<dbReference type="Proteomes" id="UP001501175">
    <property type="component" value="Unassembled WGS sequence"/>
</dbReference>
<dbReference type="PROSITE" id="PS50929">
    <property type="entry name" value="ABC_TM1F"/>
    <property type="match status" value="1"/>
</dbReference>
<keyword evidence="3" id="KW-0547">Nucleotide-binding</keyword>
<sequence>MKKVSLLFRLLRYVSNYKLKLLGLILIALTGVGFEVLKPLPIKVIIDSVLSTKPLPNSVLNLAGNSAWMADKGVLLVCCLAIMAISAAGSALFSFWVTSYMAGFCQRLVNDLSIELYNKLQRLSLTFYHHNKIGDLLQRLSSDVFVIYYLVAQIIVPATSSVISLGAMFYIMASINLELALVALSIVPLLVIALLVFTKPMEKTTERQYQNFGSLSAFVQQSLASMRVIQAFARENLMRRKMETHVLDYNQSFLKATQVSAGYNQLSSLITGLVAVIVVGLGAVQGMNGTISAGDLFVFLGYITALYGPVNSLSIAIGTSVVISSRSKRLFEILDSQEFVTDNPSAIAPSGIFGQVQFENVDFGYGLQNEGKRTLRNINLTVPAGQTVAIVGPTGAGKSSLISLLSRFYDPWKGRITLDGQDLRDLPLPFLRENVALVLQEPFLFPMTIAENIGFGNPDATPDEIRAAAQAAQAHDFIVRLPQGYDTVITETGTSLSGGERQRISLARAFLKQAPILILDEPTSALDALTEAKVFAALNSMTFGKTVFIITHRLSAIKHADLIITLKDGAIVESGTHQNLLATGNTYAQMYNHQQIA</sequence>
<evidence type="ECO:0000256" key="7">
    <source>
        <dbReference type="SAM" id="Phobius"/>
    </source>
</evidence>
<dbReference type="Pfam" id="PF00664">
    <property type="entry name" value="ABC_membrane"/>
    <property type="match status" value="1"/>
</dbReference>
<keyword evidence="4 10" id="KW-0067">ATP-binding</keyword>
<feature type="domain" description="ABC transmembrane type-1" evidence="9">
    <location>
        <begin position="22"/>
        <end position="319"/>
    </location>
</feature>
<evidence type="ECO:0000259" key="9">
    <source>
        <dbReference type="PROSITE" id="PS50929"/>
    </source>
</evidence>
<dbReference type="Gene3D" id="1.20.1560.10">
    <property type="entry name" value="ABC transporter type 1, transmembrane domain"/>
    <property type="match status" value="1"/>
</dbReference>
<feature type="transmembrane region" description="Helical" evidence="7">
    <location>
        <begin position="21"/>
        <end position="40"/>
    </location>
</feature>
<dbReference type="PROSITE" id="PS00211">
    <property type="entry name" value="ABC_TRANSPORTER_1"/>
    <property type="match status" value="1"/>
</dbReference>
<gene>
    <name evidence="10" type="ORF">GCM10023189_16650</name>
</gene>
<evidence type="ECO:0000256" key="5">
    <source>
        <dbReference type="ARBA" id="ARBA00022989"/>
    </source>
</evidence>
<dbReference type="InterPro" id="IPR017871">
    <property type="entry name" value="ABC_transporter-like_CS"/>
</dbReference>
<evidence type="ECO:0000256" key="1">
    <source>
        <dbReference type="ARBA" id="ARBA00004651"/>
    </source>
</evidence>
<dbReference type="InterPro" id="IPR011527">
    <property type="entry name" value="ABC1_TM_dom"/>
</dbReference>
<dbReference type="PANTHER" id="PTHR43394:SF1">
    <property type="entry name" value="ATP-BINDING CASSETTE SUB-FAMILY B MEMBER 10, MITOCHONDRIAL"/>
    <property type="match status" value="1"/>
</dbReference>
<dbReference type="Pfam" id="PF00005">
    <property type="entry name" value="ABC_tran"/>
    <property type="match status" value="1"/>
</dbReference>
<keyword evidence="11" id="KW-1185">Reference proteome</keyword>
<dbReference type="PROSITE" id="PS50893">
    <property type="entry name" value="ABC_TRANSPORTER_2"/>
    <property type="match status" value="1"/>
</dbReference>
<evidence type="ECO:0000256" key="2">
    <source>
        <dbReference type="ARBA" id="ARBA00022692"/>
    </source>
</evidence>
<evidence type="ECO:0000259" key="8">
    <source>
        <dbReference type="PROSITE" id="PS50893"/>
    </source>
</evidence>